<dbReference type="Proteomes" id="UP000008838">
    <property type="component" value="Chromosome"/>
</dbReference>
<evidence type="ECO:0008006" key="3">
    <source>
        <dbReference type="Google" id="ProtNLM"/>
    </source>
</evidence>
<accession>B2GKV1</accession>
<dbReference type="eggNOG" id="ENOG5031WU0">
    <property type="taxonomic scope" value="Bacteria"/>
</dbReference>
<name>B2GKV1_KOCRD</name>
<dbReference type="KEGG" id="krh:KRH_16400"/>
<protein>
    <recommendedName>
        <fullName evidence="3">Apea-like HEPN domain-containing protein</fullName>
    </recommendedName>
</protein>
<dbReference type="EMBL" id="AP009152">
    <property type="protein sequence ID" value="BAG29987.1"/>
    <property type="molecule type" value="Genomic_DNA"/>
</dbReference>
<evidence type="ECO:0000313" key="2">
    <source>
        <dbReference type="Proteomes" id="UP000008838"/>
    </source>
</evidence>
<gene>
    <name evidence="1" type="ordered locus">KRH_16400</name>
</gene>
<dbReference type="AlphaFoldDB" id="B2GKV1"/>
<proteinExistence type="predicted"/>
<sequence length="337" mass="37047">MGPYTILPTFASTAPMPVALVLRCEMRRSLETGLIDHTTGKPLPADSSGYHGGTVSDELAALLSLALGVRCRAGGTVRVWGLPDDDPAGYPMELDRQHLSRPGPPGLEVLPNVVRQVEFADASDLLSTFPHLGSEDASALARAARLYANALWWANEDTNFAWLQMVGAVEAAAARRNEAGQQPLSTLEELHPRLWEALDGAPEETKQKVEELVVRQSSVTRKFLGFVENFAPHAPQPRPAFGLDWTRLRKHLRIIYDHRSRALHDGRPFPHPMLDKPMQGPDGQPSEVPVGMSAAAKGSSWMAKEMPMLLHTFEYVARGALLNWWHDLAPVVKSQPS</sequence>
<keyword evidence="2" id="KW-1185">Reference proteome</keyword>
<evidence type="ECO:0000313" key="1">
    <source>
        <dbReference type="EMBL" id="BAG29987.1"/>
    </source>
</evidence>
<reference evidence="1 2" key="1">
    <citation type="journal article" date="2008" name="J. Bacteriol.">
        <title>Complete genome sequence of the soil actinomycete Kocuria rhizophila.</title>
        <authorList>
            <person name="Takarada H."/>
            <person name="Sekine M."/>
            <person name="Kosugi H."/>
            <person name="Matsuo Y."/>
            <person name="Fujisawa T."/>
            <person name="Omata S."/>
            <person name="Kishi E."/>
            <person name="Shimizu A."/>
            <person name="Tsukatani N."/>
            <person name="Tanikawa S."/>
            <person name="Fujita N."/>
            <person name="Harayama S."/>
        </authorList>
    </citation>
    <scope>NUCLEOTIDE SEQUENCE [LARGE SCALE GENOMIC DNA]</scope>
    <source>
        <strain evidence="2">ATCC 9341 / DSM 348 / NBRC 103217 / DC2201</strain>
    </source>
</reference>
<dbReference type="HOGENOM" id="CLU_727468_0_0_11"/>
<organism evidence="1 2">
    <name type="scientific">Kocuria rhizophila (strain ATCC 9341 / DSM 348 / NBRC 103217 / DC2201)</name>
    <dbReference type="NCBI Taxonomy" id="378753"/>
    <lineage>
        <taxon>Bacteria</taxon>
        <taxon>Bacillati</taxon>
        <taxon>Actinomycetota</taxon>
        <taxon>Actinomycetes</taxon>
        <taxon>Micrococcales</taxon>
        <taxon>Micrococcaceae</taxon>
        <taxon>Kocuria</taxon>
    </lineage>
</organism>